<accession>A0A0C4MKI6</accession>
<dbReference type="PANTHER" id="PTHR35707">
    <property type="entry name" value="OS06G0608100 PROTEIN"/>
    <property type="match status" value="1"/>
</dbReference>
<protein>
    <submittedName>
        <fullName evidence="1">Uncharacterized protein</fullName>
    </submittedName>
</protein>
<evidence type="ECO:0000313" key="1">
    <source>
        <dbReference type="EMBL" id="AIN39839.1"/>
    </source>
</evidence>
<dbReference type="PANTHER" id="PTHR35707:SF1">
    <property type="entry name" value="SPC7 KINETOCHORE PROTEIN DOMAIN-CONTAINING PROTEIN"/>
    <property type="match status" value="1"/>
</dbReference>
<name>A0A0C4MKI6_9POAL</name>
<proteinExistence type="evidence at transcript level"/>
<sequence length="232" mass="26510">MRSAEEQSYMRNQCRVIHRQEGLPELMDVIKRDNKHDVIVNYCNLLFQRIVLNTINISSIFVNNSLNGAKIRQAFPDLDALVAFNYVFKAEENQSVSDFQLLQKKTMETSLLLGNLVDVLDEIKFAKMKLLNLTSAAFVLESKTCQLLLYLCFMSFNSGKRIGFTIDMTDLNRCVYPSEPSELLIKLCQAETTLSQPSIEETMVSIRNLQPGRTVILRLCRMVSQLIQSLPC</sequence>
<dbReference type="EMBL" id="KM265176">
    <property type="protein sequence ID" value="AIN39839.1"/>
    <property type="molecule type" value="mRNA"/>
</dbReference>
<organism evidence="1">
    <name type="scientific">Zoysia matrella</name>
    <name type="common">Manila grass</name>
    <dbReference type="NCBI Taxonomy" id="38722"/>
    <lineage>
        <taxon>Eukaryota</taxon>
        <taxon>Viridiplantae</taxon>
        <taxon>Streptophyta</taxon>
        <taxon>Embryophyta</taxon>
        <taxon>Tracheophyta</taxon>
        <taxon>Spermatophyta</taxon>
        <taxon>Magnoliopsida</taxon>
        <taxon>Liliopsida</taxon>
        <taxon>Poales</taxon>
        <taxon>Poaceae</taxon>
        <taxon>PACMAD clade</taxon>
        <taxon>Chloridoideae</taxon>
        <taxon>Zoysieae</taxon>
        <taxon>Zoysiinae</taxon>
        <taxon>Zoysia</taxon>
    </lineage>
</organism>
<reference evidence="1" key="1">
    <citation type="journal article" date="2015" name="Plant Physiol. Biochem.">
        <title>Systematic mining of salt-tolerant genes in halophyte-Zoysia matrella through cDNA expression library screening.</title>
        <authorList>
            <person name="Chen Y."/>
            <person name="Zong J."/>
            <person name="Tan Z."/>
            <person name="Li L."/>
            <person name="Hu B."/>
            <person name="Chen C."/>
            <person name="Chen J."/>
            <person name="Liu J."/>
        </authorList>
    </citation>
    <scope>NUCLEOTIDE SEQUENCE</scope>
</reference>
<dbReference type="AlphaFoldDB" id="A0A0C4MKI6"/>
<gene>
    <name evidence="1" type="primary">ST6</name>
</gene>